<dbReference type="Proteomes" id="UP000001610">
    <property type="component" value="Unassembled WGS sequence"/>
</dbReference>
<dbReference type="HOGENOM" id="CLU_2573806_0_0_1"/>
<dbReference type="InParanoid" id="G3JT20"/>
<dbReference type="AlphaFoldDB" id="G3JT20"/>
<sequence length="81" mass="8734">MQPSAQFADGLGFSHLLLSAGRRHWPRGDFASHRLSSLLSFPTSIFLPILCAFFSSSSSITDSKHNRIPTTCAATTPTANP</sequence>
<proteinExistence type="predicted"/>
<name>G3JT20_CORMM</name>
<keyword evidence="3" id="KW-1185">Reference proteome</keyword>
<reference evidence="2 3" key="1">
    <citation type="journal article" date="2011" name="Genome Biol.">
        <title>Genome sequence of the insect pathogenic fungus Cordyceps militaris, a valued traditional Chinese medicine.</title>
        <authorList>
            <person name="Zheng P."/>
            <person name="Xia Y."/>
            <person name="Xiao G."/>
            <person name="Xiong C."/>
            <person name="Hu X."/>
            <person name="Zhang S."/>
            <person name="Zheng H."/>
            <person name="Huang Y."/>
            <person name="Zhou Y."/>
            <person name="Wang S."/>
            <person name="Zhao G.P."/>
            <person name="Liu X."/>
            <person name="St Leger R.J."/>
            <person name="Wang C."/>
        </authorList>
    </citation>
    <scope>NUCLEOTIDE SEQUENCE [LARGE SCALE GENOMIC DNA]</scope>
    <source>
        <strain evidence="2 3">CM01</strain>
    </source>
</reference>
<evidence type="ECO:0000256" key="1">
    <source>
        <dbReference type="SAM" id="Phobius"/>
    </source>
</evidence>
<dbReference type="RefSeq" id="XP_006674261.1">
    <property type="nucleotide sequence ID" value="XM_006674198.1"/>
</dbReference>
<feature type="transmembrane region" description="Helical" evidence="1">
    <location>
        <begin position="35"/>
        <end position="54"/>
    </location>
</feature>
<accession>G3JT20</accession>
<keyword evidence="1" id="KW-0812">Transmembrane</keyword>
<organism evidence="2 3">
    <name type="scientific">Cordyceps militaris (strain CM01)</name>
    <name type="common">Caterpillar fungus</name>
    <dbReference type="NCBI Taxonomy" id="983644"/>
    <lineage>
        <taxon>Eukaryota</taxon>
        <taxon>Fungi</taxon>
        <taxon>Dikarya</taxon>
        <taxon>Ascomycota</taxon>
        <taxon>Pezizomycotina</taxon>
        <taxon>Sordariomycetes</taxon>
        <taxon>Hypocreomycetidae</taxon>
        <taxon>Hypocreales</taxon>
        <taxon>Cordycipitaceae</taxon>
        <taxon>Cordyceps</taxon>
    </lineage>
</organism>
<gene>
    <name evidence="2" type="ORF">CCM_09064</name>
</gene>
<dbReference type="EMBL" id="JH126405">
    <property type="protein sequence ID" value="EGX89016.1"/>
    <property type="molecule type" value="Genomic_DNA"/>
</dbReference>
<keyword evidence="1" id="KW-0472">Membrane</keyword>
<evidence type="ECO:0000313" key="3">
    <source>
        <dbReference type="Proteomes" id="UP000001610"/>
    </source>
</evidence>
<keyword evidence="1" id="KW-1133">Transmembrane helix</keyword>
<dbReference type="KEGG" id="cmt:CCM_09064"/>
<dbReference type="GeneID" id="18171067"/>
<evidence type="ECO:0000313" key="2">
    <source>
        <dbReference type="EMBL" id="EGX89016.1"/>
    </source>
</evidence>
<dbReference type="VEuPathDB" id="FungiDB:CCM_09064"/>
<protein>
    <submittedName>
        <fullName evidence="2">Uncharacterized protein</fullName>
    </submittedName>
</protein>